<feature type="non-terminal residue" evidence="3">
    <location>
        <position position="439"/>
    </location>
</feature>
<feature type="region of interest" description="Disordered" evidence="1">
    <location>
        <begin position="408"/>
        <end position="439"/>
    </location>
</feature>
<feature type="signal peptide" evidence="2">
    <location>
        <begin position="1"/>
        <end position="20"/>
    </location>
</feature>
<protein>
    <submittedName>
        <fullName evidence="3">Uncharacterized protein</fullName>
    </submittedName>
</protein>
<evidence type="ECO:0000256" key="2">
    <source>
        <dbReference type="SAM" id="SignalP"/>
    </source>
</evidence>
<feature type="compositionally biased region" description="Polar residues" evidence="1">
    <location>
        <begin position="264"/>
        <end position="276"/>
    </location>
</feature>
<feature type="chain" id="PRO_5043787700" evidence="2">
    <location>
        <begin position="21"/>
        <end position="439"/>
    </location>
</feature>
<gene>
    <name evidence="3" type="ORF">NQ318_008641</name>
</gene>
<evidence type="ECO:0000256" key="1">
    <source>
        <dbReference type="SAM" id="MobiDB-lite"/>
    </source>
</evidence>
<reference evidence="3" key="1">
    <citation type="journal article" date="2023" name="Insect Mol. Biol.">
        <title>Genome sequencing provides insights into the evolution of gene families encoding plant cell wall-degrading enzymes in longhorned beetles.</title>
        <authorList>
            <person name="Shin N.R."/>
            <person name="Okamura Y."/>
            <person name="Kirsch R."/>
            <person name="Pauchet Y."/>
        </authorList>
    </citation>
    <scope>NUCLEOTIDE SEQUENCE</scope>
    <source>
        <strain evidence="3">AMC_N1</strain>
    </source>
</reference>
<dbReference type="EMBL" id="JAPWTK010000036">
    <property type="protein sequence ID" value="KAJ8955767.1"/>
    <property type="molecule type" value="Genomic_DNA"/>
</dbReference>
<keyword evidence="4" id="KW-1185">Reference proteome</keyword>
<sequence length="439" mass="51044">MNKIHSGILALVMSIFLIQAADPPYEKTTGSFLQFFPITVTSPRVLTPIQQVTLPPSLSQQYLTDYSGADLQKNQEDLQRFHDYLSRIHNETQNAETTTASAVDDKLGKPDALNEFLRKKGKEIHQEHDYVIGNLSASRRISKEDYVDELRVLSKEELDMLIHGSEVYQQNHYDNEEEDQRVTEDLDRNIMRRDDSTLEVNSDQEHIGEILPPNFKDDSNQPQISQHRHRFSPIQRHYHQVGYGPRLPSYRMRKSYEFDEPFTPLTSPSHTYTSENPDLPRRKPISFPGERFRPEYEPTGISSEGFDKVGFPSEKTNQHNRPEGFEPSGRNSEDSRPGYIRTPRPNFPPTEVTGFRLPRRFRGHREHAEGFQPTARDPYHDPSARYQTAWSSRRPRVIFPTDLVSFRDPLQNQNQEQEADWLAGDNNLQDIQEQDVRDR</sequence>
<accession>A0AAV8YXK2</accession>
<name>A0AAV8YXK2_9CUCU</name>
<dbReference type="Proteomes" id="UP001162162">
    <property type="component" value="Unassembled WGS sequence"/>
</dbReference>
<evidence type="ECO:0000313" key="3">
    <source>
        <dbReference type="EMBL" id="KAJ8955767.1"/>
    </source>
</evidence>
<dbReference type="AlphaFoldDB" id="A0AAV8YXK2"/>
<proteinExistence type="predicted"/>
<comment type="caution">
    <text evidence="3">The sequence shown here is derived from an EMBL/GenBank/DDBJ whole genome shotgun (WGS) entry which is preliminary data.</text>
</comment>
<evidence type="ECO:0000313" key="4">
    <source>
        <dbReference type="Proteomes" id="UP001162162"/>
    </source>
</evidence>
<feature type="region of interest" description="Disordered" evidence="1">
    <location>
        <begin position="260"/>
        <end position="388"/>
    </location>
</feature>
<keyword evidence="2" id="KW-0732">Signal</keyword>
<organism evidence="3 4">
    <name type="scientific">Aromia moschata</name>
    <dbReference type="NCBI Taxonomy" id="1265417"/>
    <lineage>
        <taxon>Eukaryota</taxon>
        <taxon>Metazoa</taxon>
        <taxon>Ecdysozoa</taxon>
        <taxon>Arthropoda</taxon>
        <taxon>Hexapoda</taxon>
        <taxon>Insecta</taxon>
        <taxon>Pterygota</taxon>
        <taxon>Neoptera</taxon>
        <taxon>Endopterygota</taxon>
        <taxon>Coleoptera</taxon>
        <taxon>Polyphaga</taxon>
        <taxon>Cucujiformia</taxon>
        <taxon>Chrysomeloidea</taxon>
        <taxon>Cerambycidae</taxon>
        <taxon>Cerambycinae</taxon>
        <taxon>Callichromatini</taxon>
        <taxon>Aromia</taxon>
    </lineage>
</organism>